<dbReference type="InterPro" id="IPR000537">
    <property type="entry name" value="UbiA_prenyltransferase"/>
</dbReference>
<proteinExistence type="predicted"/>
<dbReference type="EMBL" id="KI911144">
    <property type="protein sequence ID" value="ETS02907.1"/>
    <property type="molecule type" value="Genomic_DNA"/>
</dbReference>
<feature type="transmembrane region" description="Helical" evidence="5">
    <location>
        <begin position="50"/>
        <end position="68"/>
    </location>
</feature>
<dbReference type="HOGENOM" id="CLU_063928_1_0_1"/>
<reference evidence="7" key="1">
    <citation type="journal article" date="2013" name="Ind. Biotechnol.">
        <title>Comparative genomics analysis of Trichoderma reesei strains.</title>
        <authorList>
            <person name="Koike H."/>
            <person name="Aerts A."/>
            <person name="LaButti K."/>
            <person name="Grigoriev I.V."/>
            <person name="Baker S.E."/>
        </authorList>
    </citation>
    <scope>NUCLEOTIDE SEQUENCE [LARGE SCALE GENOMIC DNA]</scope>
    <source>
        <strain evidence="7">ATCC 56765 / BCRC 32924 / NRRL 11460 / Rut C-30</strain>
    </source>
</reference>
<dbReference type="InterPro" id="IPR050475">
    <property type="entry name" value="Prenyltransferase_related"/>
</dbReference>
<evidence type="ECO:0008006" key="8">
    <source>
        <dbReference type="Google" id="ProtNLM"/>
    </source>
</evidence>
<dbReference type="PANTHER" id="PTHR42723">
    <property type="entry name" value="CHLOROPHYLL SYNTHASE"/>
    <property type="match status" value="1"/>
</dbReference>
<feature type="transmembrane region" description="Helical" evidence="5">
    <location>
        <begin position="80"/>
        <end position="98"/>
    </location>
</feature>
<name>A0A024SFH5_HYPJR</name>
<accession>A0A024SFH5</accession>
<dbReference type="GO" id="GO:0016765">
    <property type="term" value="F:transferase activity, transferring alkyl or aryl (other than methyl) groups"/>
    <property type="evidence" value="ECO:0007669"/>
    <property type="project" value="InterPro"/>
</dbReference>
<comment type="subcellular location">
    <subcellularLocation>
        <location evidence="1">Membrane</location>
        <topology evidence="1">Multi-pass membrane protein</topology>
    </subcellularLocation>
</comment>
<feature type="transmembrane region" description="Helical" evidence="5">
    <location>
        <begin position="281"/>
        <end position="301"/>
    </location>
</feature>
<dbReference type="GO" id="GO:0016020">
    <property type="term" value="C:membrane"/>
    <property type="evidence" value="ECO:0007669"/>
    <property type="project" value="UniProtKB-SubCell"/>
</dbReference>
<dbReference type="Pfam" id="PF01040">
    <property type="entry name" value="UbiA"/>
    <property type="match status" value="1"/>
</dbReference>
<feature type="transmembrane region" description="Helical" evidence="5">
    <location>
        <begin position="180"/>
        <end position="199"/>
    </location>
</feature>
<feature type="transmembrane region" description="Helical" evidence="5">
    <location>
        <begin position="313"/>
        <end position="333"/>
    </location>
</feature>
<dbReference type="Proteomes" id="UP000024376">
    <property type="component" value="Unassembled WGS sequence"/>
</dbReference>
<keyword evidence="2 5" id="KW-0812">Transmembrane</keyword>
<organism evidence="6 7">
    <name type="scientific">Hypocrea jecorina (strain ATCC 56765 / BCRC 32924 / NRRL 11460 / Rut C-30)</name>
    <name type="common">Trichoderma reesei</name>
    <dbReference type="NCBI Taxonomy" id="1344414"/>
    <lineage>
        <taxon>Eukaryota</taxon>
        <taxon>Fungi</taxon>
        <taxon>Dikarya</taxon>
        <taxon>Ascomycota</taxon>
        <taxon>Pezizomycotina</taxon>
        <taxon>Sordariomycetes</taxon>
        <taxon>Hypocreomycetidae</taxon>
        <taxon>Hypocreales</taxon>
        <taxon>Hypocreaceae</taxon>
        <taxon>Trichoderma</taxon>
    </lineage>
</organism>
<dbReference type="PANTHER" id="PTHR42723:SF1">
    <property type="entry name" value="CHLOROPHYLL SYNTHASE, CHLOROPLASTIC"/>
    <property type="match status" value="1"/>
</dbReference>
<dbReference type="Gene3D" id="1.10.357.140">
    <property type="entry name" value="UbiA prenyltransferase"/>
    <property type="match status" value="1"/>
</dbReference>
<evidence type="ECO:0000256" key="5">
    <source>
        <dbReference type="SAM" id="Phobius"/>
    </source>
</evidence>
<feature type="transmembrane region" description="Helical" evidence="5">
    <location>
        <begin position="211"/>
        <end position="232"/>
    </location>
</feature>
<evidence type="ECO:0000313" key="7">
    <source>
        <dbReference type="Proteomes" id="UP000024376"/>
    </source>
</evidence>
<keyword evidence="3 5" id="KW-1133">Transmembrane helix</keyword>
<dbReference type="CDD" id="cd13965">
    <property type="entry name" value="PT_UbiA_3"/>
    <property type="match status" value="1"/>
</dbReference>
<sequence length="334" mass="37600">MAFYNSRLPIKTGPLQKKSKTLSKHVAILKAISSSLLLKTQHEMDVTMRLLKSNAGGFAFISISGLLTRAILSPMSMTETAVSTFKVVMIGFLCNYIFDIANQASSPLEDYLNKPYRPIPAGLISLDQAKARWILTWTLGPVIIYYSFGLWAALHLLHFQILIWVCYVWPRWYSWFMRNYFAAVSYFILSRLLNQVLLANGPSVQGNNICIDAIVFFWLMATIHIQEFYDLEGDRKSDRKTLPMLLCDKGLKVLRAGTSIFIIAFSLGVLVVGGAKMAQDILVIPICVLQQLSSCVLAYRISASDSVEMDRATYHVFYYPALLAILLSLVTIVR</sequence>
<keyword evidence="4 5" id="KW-0472">Membrane</keyword>
<evidence type="ECO:0000313" key="6">
    <source>
        <dbReference type="EMBL" id="ETS02907.1"/>
    </source>
</evidence>
<evidence type="ECO:0000256" key="3">
    <source>
        <dbReference type="ARBA" id="ARBA00022989"/>
    </source>
</evidence>
<dbReference type="AlphaFoldDB" id="A0A024SFH5"/>
<feature type="transmembrane region" description="Helical" evidence="5">
    <location>
        <begin position="143"/>
        <end position="168"/>
    </location>
</feature>
<dbReference type="InterPro" id="IPR044878">
    <property type="entry name" value="UbiA_sf"/>
</dbReference>
<dbReference type="KEGG" id="trr:M419DRAFT_76801"/>
<gene>
    <name evidence="6" type="ORF">M419DRAFT_76801</name>
</gene>
<evidence type="ECO:0000256" key="1">
    <source>
        <dbReference type="ARBA" id="ARBA00004141"/>
    </source>
</evidence>
<feature type="transmembrane region" description="Helical" evidence="5">
    <location>
        <begin position="253"/>
        <end position="275"/>
    </location>
</feature>
<protein>
    <recommendedName>
        <fullName evidence="8">UbiA prenyltransferase</fullName>
    </recommendedName>
</protein>
<dbReference type="OrthoDB" id="434972at2759"/>
<evidence type="ECO:0000256" key="4">
    <source>
        <dbReference type="ARBA" id="ARBA00023136"/>
    </source>
</evidence>
<evidence type="ECO:0000256" key="2">
    <source>
        <dbReference type="ARBA" id="ARBA00022692"/>
    </source>
</evidence>